<sequence>MARPGPSCCPHARRHIPPCVVLCLAADSRPRAYPYIYRRRRRQGRNISGPGGAVVESQESKATDRRSQPAGRPIRAPARLAVASTVGRSPAELACFPAAVAAWPGPAACCRRLVCGYSGLSCWPRHRRCDTKRRGGHVGNGIVAGSGWSAAGARARARRGQGAAQVDAPAARPLRARRGPARRRRQGDTQVRAEGDGRAGAHAVPPQEAPAEVPAGGGEPRRRFPAGRQRRWHRRAFVLVLGEPAGGRVRRRYRRRAAWRFFQERGADAEEAAGADRGAAAPTAEDRGAGEVPAVRAAPGAGGPRRPRPGLGSRRGGGAGLRGGHRVPVLLLLLLPDAPPLRRQLRDVLLFGGREPGPRRRRHVAPHVRRYARLLR</sequence>
<dbReference type="AlphaFoldDB" id="A0A1D6Q1J2"/>
<reference evidence="2" key="2">
    <citation type="submission" date="2015-12" db="EMBL/GenBank/DDBJ databases">
        <title>Update maize B73 reference genome by single molecule sequencing technologies.</title>
        <authorList>
            <consortium name="Maize Genome Sequencing Project"/>
            <person name="Ware D."/>
        </authorList>
    </citation>
    <scope>NUCLEOTIDE SEQUENCE</scope>
    <source>
        <tissue evidence="2">Seedling</tissue>
    </source>
</reference>
<protein>
    <submittedName>
        <fullName evidence="2">G2-like transcription factor</fullName>
    </submittedName>
</protein>
<reference evidence="3" key="4">
    <citation type="submission" date="2021-05" db="UniProtKB">
        <authorList>
            <consortium name="EnsemblPlants"/>
        </authorList>
    </citation>
    <scope>IDENTIFICATION</scope>
    <source>
        <strain evidence="3">cv. B73</strain>
    </source>
</reference>
<feature type="region of interest" description="Disordered" evidence="1">
    <location>
        <begin position="153"/>
        <end position="229"/>
    </location>
</feature>
<organism evidence="2">
    <name type="scientific">Zea mays</name>
    <name type="common">Maize</name>
    <dbReference type="NCBI Taxonomy" id="4577"/>
    <lineage>
        <taxon>Eukaryota</taxon>
        <taxon>Viridiplantae</taxon>
        <taxon>Streptophyta</taxon>
        <taxon>Embryophyta</taxon>
        <taxon>Tracheophyta</taxon>
        <taxon>Spermatophyta</taxon>
        <taxon>Magnoliopsida</taxon>
        <taxon>Liliopsida</taxon>
        <taxon>Poales</taxon>
        <taxon>Poaceae</taxon>
        <taxon>PACMAD clade</taxon>
        <taxon>Panicoideae</taxon>
        <taxon>Andropogonodae</taxon>
        <taxon>Andropogoneae</taxon>
        <taxon>Tripsacinae</taxon>
        <taxon>Zea</taxon>
    </lineage>
</organism>
<gene>
    <name evidence="3" type="primary">LOC100382520</name>
    <name evidence="2" type="ORF">ZEAMMB73_Zm00001d050404</name>
</gene>
<feature type="compositionally biased region" description="Basic residues" evidence="1">
    <location>
        <begin position="174"/>
        <end position="185"/>
    </location>
</feature>
<feature type="compositionally biased region" description="Low complexity" evidence="1">
    <location>
        <begin position="201"/>
        <end position="214"/>
    </location>
</feature>
<keyword evidence="4" id="KW-1185">Reference proteome</keyword>
<dbReference type="EnsemblPlants" id="Zm00001eb179690_T002">
    <property type="protein sequence ID" value="Zm00001eb179690_P002"/>
    <property type="gene ID" value="Zm00001eb179690"/>
</dbReference>
<name>A0A1D6Q1J2_MAIZE</name>
<feature type="region of interest" description="Disordered" evidence="1">
    <location>
        <begin position="267"/>
        <end position="320"/>
    </location>
</feature>
<evidence type="ECO:0000313" key="3">
    <source>
        <dbReference type="EnsemblPlants" id="Zm00001eb179690_P002"/>
    </source>
</evidence>
<dbReference type="Proteomes" id="UP000007305">
    <property type="component" value="Chromosome 4"/>
</dbReference>
<dbReference type="EMBL" id="CM000780">
    <property type="protein sequence ID" value="AQK52484.1"/>
    <property type="molecule type" value="Genomic_DNA"/>
</dbReference>
<reference evidence="3" key="3">
    <citation type="submission" date="2019-07" db="EMBL/GenBank/DDBJ databases">
        <authorList>
            <person name="Seetharam A."/>
            <person name="Woodhouse M."/>
            <person name="Cannon E."/>
        </authorList>
    </citation>
    <scope>NUCLEOTIDE SEQUENCE [LARGE SCALE GENOMIC DNA]</scope>
    <source>
        <strain evidence="3">cv. B73</strain>
    </source>
</reference>
<feature type="compositionally biased region" description="Low complexity" evidence="1">
    <location>
        <begin position="290"/>
        <end position="299"/>
    </location>
</feature>
<feature type="compositionally biased region" description="Basic and acidic residues" evidence="1">
    <location>
        <begin position="58"/>
        <end position="67"/>
    </location>
</feature>
<feature type="compositionally biased region" description="Low complexity" evidence="1">
    <location>
        <begin position="153"/>
        <end position="173"/>
    </location>
</feature>
<dbReference type="PaxDb" id="4577-GRMZM2G168002_P01"/>
<evidence type="ECO:0000256" key="1">
    <source>
        <dbReference type="SAM" id="MobiDB-lite"/>
    </source>
</evidence>
<reference evidence="4" key="1">
    <citation type="journal article" date="2009" name="Science">
        <title>The B73 maize genome: complexity, diversity, and dynamics.</title>
        <authorList>
            <person name="Schnable P.S."/>
            <person name="Ware D."/>
            <person name="Fulton R.S."/>
            <person name="Stein J.C."/>
            <person name="Wei F."/>
            <person name="Pasternak S."/>
            <person name="Liang C."/>
            <person name="Zhang J."/>
            <person name="Fulton L."/>
            <person name="Graves T.A."/>
            <person name="Minx P."/>
            <person name="Reily A.D."/>
            <person name="Courtney L."/>
            <person name="Kruchowski S.S."/>
            <person name="Tomlinson C."/>
            <person name="Strong C."/>
            <person name="Delehaunty K."/>
            <person name="Fronick C."/>
            <person name="Courtney B."/>
            <person name="Rock S.M."/>
            <person name="Belter E."/>
            <person name="Du F."/>
            <person name="Kim K."/>
            <person name="Abbott R.M."/>
            <person name="Cotton M."/>
            <person name="Levy A."/>
            <person name="Marchetto P."/>
            <person name="Ochoa K."/>
            <person name="Jackson S.M."/>
            <person name="Gillam B."/>
            <person name="Chen W."/>
            <person name="Yan L."/>
            <person name="Higginbotham J."/>
            <person name="Cardenas M."/>
            <person name="Waligorski J."/>
            <person name="Applebaum E."/>
            <person name="Phelps L."/>
            <person name="Falcone J."/>
            <person name="Kanchi K."/>
            <person name="Thane T."/>
            <person name="Scimone A."/>
            <person name="Thane N."/>
            <person name="Henke J."/>
            <person name="Wang T."/>
            <person name="Ruppert J."/>
            <person name="Shah N."/>
            <person name="Rotter K."/>
            <person name="Hodges J."/>
            <person name="Ingenthron E."/>
            <person name="Cordes M."/>
            <person name="Kohlberg S."/>
            <person name="Sgro J."/>
            <person name="Delgado B."/>
            <person name="Mead K."/>
            <person name="Chinwalla A."/>
            <person name="Leonard S."/>
            <person name="Crouse K."/>
            <person name="Collura K."/>
            <person name="Kudrna D."/>
            <person name="Currie J."/>
            <person name="He R."/>
            <person name="Angelova A."/>
            <person name="Rajasekar S."/>
            <person name="Mueller T."/>
            <person name="Lomeli R."/>
            <person name="Scara G."/>
            <person name="Ko A."/>
            <person name="Delaney K."/>
            <person name="Wissotski M."/>
            <person name="Lopez G."/>
            <person name="Campos D."/>
            <person name="Braidotti M."/>
            <person name="Ashley E."/>
            <person name="Golser W."/>
            <person name="Kim H."/>
            <person name="Lee S."/>
            <person name="Lin J."/>
            <person name="Dujmic Z."/>
            <person name="Kim W."/>
            <person name="Talag J."/>
            <person name="Zuccolo A."/>
            <person name="Fan C."/>
            <person name="Sebastian A."/>
            <person name="Kramer M."/>
            <person name="Spiegel L."/>
            <person name="Nascimento L."/>
            <person name="Zutavern T."/>
            <person name="Miller B."/>
            <person name="Ambroise C."/>
            <person name="Muller S."/>
            <person name="Spooner W."/>
            <person name="Narechania A."/>
            <person name="Ren L."/>
            <person name="Wei S."/>
            <person name="Kumari S."/>
            <person name="Faga B."/>
            <person name="Levy M.J."/>
            <person name="McMahan L."/>
            <person name="Van Buren P."/>
            <person name="Vaughn M.W."/>
            <person name="Ying K."/>
            <person name="Yeh C.-T."/>
            <person name="Emrich S.J."/>
            <person name="Jia Y."/>
            <person name="Kalyanaraman A."/>
            <person name="Hsia A.-P."/>
            <person name="Barbazuk W.B."/>
            <person name="Baucom R.S."/>
            <person name="Brutnell T.P."/>
            <person name="Carpita N.C."/>
            <person name="Chaparro C."/>
            <person name="Chia J.-M."/>
            <person name="Deragon J.-M."/>
            <person name="Estill J.C."/>
            <person name="Fu Y."/>
            <person name="Jeddeloh J.A."/>
            <person name="Han Y."/>
            <person name="Lee H."/>
            <person name="Li P."/>
            <person name="Lisch D.R."/>
            <person name="Liu S."/>
            <person name="Liu Z."/>
            <person name="Nagel D.H."/>
            <person name="McCann M.C."/>
            <person name="SanMiguel P."/>
            <person name="Myers A.M."/>
            <person name="Nettleton D."/>
            <person name="Nguyen J."/>
            <person name="Penning B.W."/>
            <person name="Ponnala L."/>
            <person name="Schneider K.L."/>
            <person name="Schwartz D.C."/>
            <person name="Sharma A."/>
            <person name="Soderlund C."/>
            <person name="Springer N.M."/>
            <person name="Sun Q."/>
            <person name="Wang H."/>
            <person name="Waterman M."/>
            <person name="Westerman R."/>
            <person name="Wolfgruber T.K."/>
            <person name="Yang L."/>
            <person name="Yu Y."/>
            <person name="Zhang L."/>
            <person name="Zhou S."/>
            <person name="Zhu Q."/>
            <person name="Bennetzen J.L."/>
            <person name="Dawe R.K."/>
            <person name="Jiang J."/>
            <person name="Jiang N."/>
            <person name="Presting G.G."/>
            <person name="Wessler S.R."/>
            <person name="Aluru S."/>
            <person name="Martienssen R.A."/>
            <person name="Clifton S.W."/>
            <person name="McCombie W.R."/>
            <person name="Wing R.A."/>
            <person name="Wilson R.K."/>
        </authorList>
    </citation>
    <scope>NUCLEOTIDE SEQUENCE [LARGE SCALE GENOMIC DNA]</scope>
    <source>
        <strain evidence="4">cv. B73</strain>
    </source>
</reference>
<evidence type="ECO:0000313" key="4">
    <source>
        <dbReference type="Proteomes" id="UP000007305"/>
    </source>
</evidence>
<accession>A0A1D6Q1J2</accession>
<dbReference type="Gramene" id="Zm00001eb179690_T002">
    <property type="protein sequence ID" value="Zm00001eb179690_P002"/>
    <property type="gene ID" value="Zm00001eb179690"/>
</dbReference>
<dbReference type="eggNOG" id="ENOG502QT5C">
    <property type="taxonomic scope" value="Eukaryota"/>
</dbReference>
<evidence type="ECO:0000313" key="2">
    <source>
        <dbReference type="EMBL" id="AQK52484.1"/>
    </source>
</evidence>
<dbReference type="ExpressionAtlas" id="A0A1D6Q1J2">
    <property type="expression patterns" value="baseline and differential"/>
</dbReference>
<proteinExistence type="predicted"/>
<feature type="region of interest" description="Disordered" evidence="1">
    <location>
        <begin position="44"/>
        <end position="74"/>
    </location>
</feature>